<dbReference type="GO" id="GO:0006508">
    <property type="term" value="P:proteolysis"/>
    <property type="evidence" value="ECO:0007669"/>
    <property type="project" value="InterPro"/>
</dbReference>
<dbReference type="InterPro" id="IPR005322">
    <property type="entry name" value="Peptidase_C69"/>
</dbReference>
<dbReference type="GO" id="GO:0016805">
    <property type="term" value="F:dipeptidase activity"/>
    <property type="evidence" value="ECO:0007669"/>
    <property type="project" value="InterPro"/>
</dbReference>
<keyword evidence="2" id="KW-0472">Membrane</keyword>
<reference evidence="3" key="1">
    <citation type="submission" date="2021-01" db="EMBL/GenBank/DDBJ databases">
        <authorList>
            <person name="Corre E."/>
            <person name="Pelletier E."/>
            <person name="Niang G."/>
            <person name="Scheremetjew M."/>
            <person name="Finn R."/>
            <person name="Kale V."/>
            <person name="Holt S."/>
            <person name="Cochrane G."/>
            <person name="Meng A."/>
            <person name="Brown T."/>
            <person name="Cohen L."/>
        </authorList>
    </citation>
    <scope>NUCLEOTIDE SEQUENCE</scope>
    <source>
        <strain evidence="3">RCC3387</strain>
    </source>
</reference>
<dbReference type="Pfam" id="PF03577">
    <property type="entry name" value="Peptidase_C69"/>
    <property type="match status" value="1"/>
</dbReference>
<protein>
    <recommendedName>
        <fullName evidence="4">Dipeptidase</fullName>
    </recommendedName>
</protein>
<evidence type="ECO:0008006" key="4">
    <source>
        <dbReference type="Google" id="ProtNLM"/>
    </source>
</evidence>
<dbReference type="GO" id="GO:0070004">
    <property type="term" value="F:cysteine-type exopeptidase activity"/>
    <property type="evidence" value="ECO:0007669"/>
    <property type="project" value="InterPro"/>
</dbReference>
<accession>A0A7S2HNW7</accession>
<name>A0A7S2HNW7_9DINO</name>
<dbReference type="AlphaFoldDB" id="A0A7S2HNW7"/>
<proteinExistence type="inferred from homology"/>
<sequence length="624" mass="68283">MNADSASADYRLTFVPPRMHKEATRPVFTYNLSYPRFVGYGRGAFYHPKHESDPLYVPVGHIPEVKSTFGYYEATEPLMNDQGLGLGESSCAAMLVNKFPGDDADARDVPTGMLDTVTLMQLALERCATARCAAETMGRLSEEFGFVPTPGEPTKGRVFGRTAWDDAGEAYTMADPSGEAWVFHVVGGVNGVTKSVWAAQKVPKGHFAVIANDFIIGELPEEPTDDFLFNRHAFRAARAAGLWDGVGKLHFSRAFAPDPMSFESPAGATPIPLYASVRRWGLYNLAAPSMRLAFKTDNQEYPVFVKVEKKLSHRDVMGYFRYQYEGTEFDMTKGVLAGPFGTPFRLEGGPKTGQVPRGIAIQRTLYSIIAHTGPERQLAWFAMDTPTTSVYVPLFSNSSAVAPAYSRGHQSKFDRESAAWAFNFVSNFMNLNYVTMSKEDVYPAIENWQDRIDEQLPSAEKMKGEALAKWQASVQEEVAKSWWNMSDFLIMKYNDGRVNSPTVGKSPGYPAWFADLVGFSNDIHPVWVQAAGQPVPSIGKSLNLVRPEFQLPVSFDFATSSWSYLPAKTSLSSAGAVGGIGMGVIAMQALFTAGALAAGVALGRASERRRGAAADAAAPYLRLA</sequence>
<gene>
    <name evidence="3" type="ORF">BRAN1462_LOCUS3342</name>
</gene>
<organism evidence="3">
    <name type="scientific">Zooxanthella nutricula</name>
    <dbReference type="NCBI Taxonomy" id="1333877"/>
    <lineage>
        <taxon>Eukaryota</taxon>
        <taxon>Sar</taxon>
        <taxon>Alveolata</taxon>
        <taxon>Dinophyceae</taxon>
        <taxon>Peridiniales</taxon>
        <taxon>Peridiniales incertae sedis</taxon>
        <taxon>Zooxanthella</taxon>
    </lineage>
</organism>
<comment type="similarity">
    <text evidence="1">Belongs to the peptidase C69 family. Secernin subfamily.</text>
</comment>
<dbReference type="PANTHER" id="PTHR12994:SF17">
    <property type="entry name" value="LD30995P"/>
    <property type="match status" value="1"/>
</dbReference>
<evidence type="ECO:0000256" key="1">
    <source>
        <dbReference type="ARBA" id="ARBA00005705"/>
    </source>
</evidence>
<keyword evidence="2" id="KW-0812">Transmembrane</keyword>
<evidence type="ECO:0000256" key="2">
    <source>
        <dbReference type="SAM" id="Phobius"/>
    </source>
</evidence>
<dbReference type="PANTHER" id="PTHR12994">
    <property type="entry name" value="SECERNIN"/>
    <property type="match status" value="1"/>
</dbReference>
<keyword evidence="2" id="KW-1133">Transmembrane helix</keyword>
<dbReference type="EMBL" id="HBGW01005070">
    <property type="protein sequence ID" value="CAD9495738.1"/>
    <property type="molecule type" value="Transcribed_RNA"/>
</dbReference>
<evidence type="ECO:0000313" key="3">
    <source>
        <dbReference type="EMBL" id="CAD9495738.1"/>
    </source>
</evidence>
<feature type="transmembrane region" description="Helical" evidence="2">
    <location>
        <begin position="576"/>
        <end position="602"/>
    </location>
</feature>